<reference evidence="9 10" key="1">
    <citation type="submission" date="2018-05" db="EMBL/GenBank/DDBJ databases">
        <title>Mucilaginibacter hurinus sp. nov., isolated from briquette warehouse soil.</title>
        <authorList>
            <person name="Choi L."/>
        </authorList>
    </citation>
    <scope>NUCLEOTIDE SEQUENCE [LARGE SCALE GENOMIC DNA]</scope>
    <source>
        <strain evidence="9 10">ZR32</strain>
    </source>
</reference>
<evidence type="ECO:0000313" key="10">
    <source>
        <dbReference type="Proteomes" id="UP000253209"/>
    </source>
</evidence>
<dbReference type="AlphaFoldDB" id="A0A367GPQ3"/>
<evidence type="ECO:0000256" key="5">
    <source>
        <dbReference type="SAM" id="MobiDB-lite"/>
    </source>
</evidence>
<proteinExistence type="predicted"/>
<dbReference type="GO" id="GO:0020037">
    <property type="term" value="F:heme binding"/>
    <property type="evidence" value="ECO:0007669"/>
    <property type="project" value="InterPro"/>
</dbReference>
<dbReference type="PANTHER" id="PTHR33751">
    <property type="entry name" value="CBB3-TYPE CYTOCHROME C OXIDASE SUBUNIT FIXP"/>
    <property type="match status" value="1"/>
</dbReference>
<keyword evidence="10" id="KW-1185">Reference proteome</keyword>
<comment type="caution">
    <text evidence="9">The sequence shown here is derived from an EMBL/GenBank/DDBJ whole genome shotgun (WGS) entry which is preliminary data.</text>
</comment>
<dbReference type="Pfam" id="PF13442">
    <property type="entry name" value="Cytochrome_CBB3"/>
    <property type="match status" value="1"/>
</dbReference>
<accession>A0A367GPQ3</accession>
<keyword evidence="3 4" id="KW-0408">Iron</keyword>
<dbReference type="PROSITE" id="PS51007">
    <property type="entry name" value="CYTC"/>
    <property type="match status" value="1"/>
</dbReference>
<protein>
    <submittedName>
        <fullName evidence="9">Cytochrome C</fullName>
    </submittedName>
</protein>
<feature type="transmembrane region" description="Helical" evidence="6">
    <location>
        <begin position="125"/>
        <end position="148"/>
    </location>
</feature>
<dbReference type="SUPFAM" id="SSF46626">
    <property type="entry name" value="Cytochrome c"/>
    <property type="match status" value="1"/>
</dbReference>
<dbReference type="GO" id="GO:0009055">
    <property type="term" value="F:electron transfer activity"/>
    <property type="evidence" value="ECO:0007669"/>
    <property type="project" value="InterPro"/>
</dbReference>
<dbReference type="InterPro" id="IPR009056">
    <property type="entry name" value="Cyt_c-like_dom"/>
</dbReference>
<dbReference type="OrthoDB" id="9811281at2"/>
<feature type="region of interest" description="Disordered" evidence="5">
    <location>
        <begin position="276"/>
        <end position="307"/>
    </location>
</feature>
<feature type="signal peptide" evidence="7">
    <location>
        <begin position="1"/>
        <end position="21"/>
    </location>
</feature>
<keyword evidence="7" id="KW-0732">Signal</keyword>
<evidence type="ECO:0000259" key="8">
    <source>
        <dbReference type="PROSITE" id="PS51007"/>
    </source>
</evidence>
<organism evidence="9 10">
    <name type="scientific">Mucilaginibacter hurinus</name>
    <dbReference type="NCBI Taxonomy" id="2201324"/>
    <lineage>
        <taxon>Bacteria</taxon>
        <taxon>Pseudomonadati</taxon>
        <taxon>Bacteroidota</taxon>
        <taxon>Sphingobacteriia</taxon>
        <taxon>Sphingobacteriales</taxon>
        <taxon>Sphingobacteriaceae</taxon>
        <taxon>Mucilaginibacter</taxon>
    </lineage>
</organism>
<dbReference type="Gene3D" id="6.10.280.130">
    <property type="match status" value="1"/>
</dbReference>
<keyword evidence="6" id="KW-0812">Transmembrane</keyword>
<evidence type="ECO:0000256" key="4">
    <source>
        <dbReference type="PROSITE-ProRule" id="PRU00433"/>
    </source>
</evidence>
<evidence type="ECO:0000256" key="7">
    <source>
        <dbReference type="SAM" id="SignalP"/>
    </source>
</evidence>
<feature type="domain" description="Cytochrome c" evidence="8">
    <location>
        <begin position="192"/>
        <end position="271"/>
    </location>
</feature>
<feature type="chain" id="PRO_5016900151" evidence="7">
    <location>
        <begin position="22"/>
        <end position="307"/>
    </location>
</feature>
<dbReference type="Pfam" id="PF14715">
    <property type="entry name" value="FixP_N"/>
    <property type="match status" value="1"/>
</dbReference>
<dbReference type="GO" id="GO:0046872">
    <property type="term" value="F:metal ion binding"/>
    <property type="evidence" value="ECO:0007669"/>
    <property type="project" value="UniProtKB-KW"/>
</dbReference>
<dbReference type="RefSeq" id="WP_114004358.1">
    <property type="nucleotide sequence ID" value="NZ_QGDC01000003.1"/>
</dbReference>
<dbReference type="Gene3D" id="1.10.760.10">
    <property type="entry name" value="Cytochrome c-like domain"/>
    <property type="match status" value="1"/>
</dbReference>
<evidence type="ECO:0000256" key="3">
    <source>
        <dbReference type="ARBA" id="ARBA00023004"/>
    </source>
</evidence>
<name>A0A367GPQ3_9SPHI</name>
<dbReference type="InterPro" id="IPR036909">
    <property type="entry name" value="Cyt_c-like_dom_sf"/>
</dbReference>
<dbReference type="EMBL" id="QGDC01000003">
    <property type="protein sequence ID" value="RCH55442.1"/>
    <property type="molecule type" value="Genomic_DNA"/>
</dbReference>
<dbReference type="PANTHER" id="PTHR33751:SF1">
    <property type="entry name" value="CBB3-TYPE CYTOCHROME C OXIDASE SUBUNIT FIXP"/>
    <property type="match status" value="1"/>
</dbReference>
<evidence type="ECO:0000256" key="1">
    <source>
        <dbReference type="ARBA" id="ARBA00022617"/>
    </source>
</evidence>
<keyword evidence="6" id="KW-0472">Membrane</keyword>
<evidence type="ECO:0000313" key="9">
    <source>
        <dbReference type="EMBL" id="RCH55442.1"/>
    </source>
</evidence>
<feature type="compositionally biased region" description="Polar residues" evidence="5">
    <location>
        <begin position="297"/>
        <end position="307"/>
    </location>
</feature>
<sequence>MNALRSIFILFIVIVAQPAFAEEGTMIPDDIKNYIGYGAIMLVLIVLLITVLMLLRTFKVLSDILAPVTDDKGTVVVSAVVPEAAKPKPTIVEKLLSLKPLSEEKSLIIEHDYDGIQELDNPTPAWFMGLFYISIAFAVIYMLTYHVFNLAPLQDQEYVNEITVANKEKEAYLAKSADRVDENTVKVSADPAVLSAGQTIYAQNCMPCHGDKGQGMVGPNLTDDYWLHGGTITDVFKTIKYGVQAKGMPNWEKQLSPKQIADVSSFIMSLHGTNPANAKEAQGEKQQDNPAGGATAMVTTDKSPTVN</sequence>
<keyword evidence="1 4" id="KW-0349">Heme</keyword>
<gene>
    <name evidence="9" type="ORF">DJ568_05985</name>
</gene>
<keyword evidence="6" id="KW-1133">Transmembrane helix</keyword>
<dbReference type="InterPro" id="IPR038414">
    <property type="entry name" value="CcoP_N_sf"/>
</dbReference>
<feature type="transmembrane region" description="Helical" evidence="6">
    <location>
        <begin position="37"/>
        <end position="55"/>
    </location>
</feature>
<dbReference type="InterPro" id="IPR050597">
    <property type="entry name" value="Cytochrome_c_Oxidase_Subunit"/>
</dbReference>
<dbReference type="InterPro" id="IPR032858">
    <property type="entry name" value="CcoP_N"/>
</dbReference>
<evidence type="ECO:0000256" key="6">
    <source>
        <dbReference type="SAM" id="Phobius"/>
    </source>
</evidence>
<keyword evidence="2 4" id="KW-0479">Metal-binding</keyword>
<evidence type="ECO:0000256" key="2">
    <source>
        <dbReference type="ARBA" id="ARBA00022723"/>
    </source>
</evidence>
<dbReference type="Proteomes" id="UP000253209">
    <property type="component" value="Unassembled WGS sequence"/>
</dbReference>